<evidence type="ECO:0000259" key="1">
    <source>
        <dbReference type="Pfam" id="PF04230"/>
    </source>
</evidence>
<sequence length="359" mass="38611">MLVLWADDRSTNLGVRALAAGTAELAQRSWPGAEVVHLYYGSAVSPMPLGSWRRLVQARFDPRLPLRDWLADFDVAIDTRGGDSFADIYGRGRLLSQSLVAQLAVGAGTPVVLGPQTVGPFDSRRGRAMARWTLRHSAAVIARDAVSAQYAQRLGRPVDLLATDVVFALPRPAVERTRDVLLNVSGLLWTPNPHVDHLRYRETVLDLSRKLVASGRHVSLLAHVLDAAGPDNDVPAVREAATLLDDPDVAVLVPDDLTHVRELTASAQLVIGSRMHACLNALSTGTPAVPLAYSRKFAPLLADLGWAHTVDLRSSSAPVDEVLDVAQRPLSDDVAGVLHRADELLEPVTATLQAAGAPR</sequence>
<dbReference type="InterPro" id="IPR007345">
    <property type="entry name" value="Polysacch_pyruvyl_Trfase"/>
</dbReference>
<dbReference type="PANTHER" id="PTHR36836">
    <property type="entry name" value="COLANIC ACID BIOSYNTHESIS PROTEIN WCAK"/>
    <property type="match status" value="1"/>
</dbReference>
<dbReference type="EMBL" id="BJWG01000006">
    <property type="protein sequence ID" value="GEL94966.1"/>
    <property type="molecule type" value="Genomic_DNA"/>
</dbReference>
<comment type="caution">
    <text evidence="2">The sequence shown here is derived from an EMBL/GenBank/DDBJ whole genome shotgun (WGS) entry which is preliminary data.</text>
</comment>
<accession>A0A511JAF2</accession>
<feature type="domain" description="Polysaccharide pyruvyl transferase" evidence="1">
    <location>
        <begin position="81"/>
        <end position="294"/>
    </location>
</feature>
<dbReference type="AlphaFoldDB" id="A0A511JAF2"/>
<evidence type="ECO:0000313" key="2">
    <source>
        <dbReference type="EMBL" id="GEL94966.1"/>
    </source>
</evidence>
<organism evidence="2 3">
    <name type="scientific">Cellulomonas composti</name>
    <dbReference type="NCBI Taxonomy" id="266130"/>
    <lineage>
        <taxon>Bacteria</taxon>
        <taxon>Bacillati</taxon>
        <taxon>Actinomycetota</taxon>
        <taxon>Actinomycetes</taxon>
        <taxon>Micrococcales</taxon>
        <taxon>Cellulomonadaceae</taxon>
        <taxon>Cellulomonas</taxon>
    </lineage>
</organism>
<protein>
    <recommendedName>
        <fullName evidence="1">Polysaccharide pyruvyl transferase domain-containing protein</fullName>
    </recommendedName>
</protein>
<name>A0A511JAF2_9CELL</name>
<keyword evidence="3" id="KW-1185">Reference proteome</keyword>
<reference evidence="2 3" key="1">
    <citation type="submission" date="2019-07" db="EMBL/GenBank/DDBJ databases">
        <title>Whole genome shotgun sequence of Cellulomonas composti NBRC 100758.</title>
        <authorList>
            <person name="Hosoyama A."/>
            <person name="Uohara A."/>
            <person name="Ohji S."/>
            <person name="Ichikawa N."/>
        </authorList>
    </citation>
    <scope>NUCLEOTIDE SEQUENCE [LARGE SCALE GENOMIC DNA]</scope>
    <source>
        <strain evidence="2 3">NBRC 100758</strain>
    </source>
</reference>
<dbReference type="PANTHER" id="PTHR36836:SF1">
    <property type="entry name" value="COLANIC ACID BIOSYNTHESIS PROTEIN WCAK"/>
    <property type="match status" value="1"/>
</dbReference>
<dbReference type="Pfam" id="PF04230">
    <property type="entry name" value="PS_pyruv_trans"/>
    <property type="match status" value="1"/>
</dbReference>
<proteinExistence type="predicted"/>
<evidence type="ECO:0000313" key="3">
    <source>
        <dbReference type="Proteomes" id="UP000321720"/>
    </source>
</evidence>
<gene>
    <name evidence="2" type="ORF">CCO02nite_16240</name>
</gene>
<dbReference type="Proteomes" id="UP000321720">
    <property type="component" value="Unassembled WGS sequence"/>
</dbReference>